<accession>A0A1F6CV96</accession>
<dbReference type="GO" id="GO:0008270">
    <property type="term" value="F:zinc ion binding"/>
    <property type="evidence" value="ECO:0007669"/>
    <property type="project" value="InterPro"/>
</dbReference>
<evidence type="ECO:0000256" key="2">
    <source>
        <dbReference type="ARBA" id="ARBA00022723"/>
    </source>
</evidence>
<dbReference type="InterPro" id="IPR024079">
    <property type="entry name" value="MetalloPept_cat_dom_sf"/>
</dbReference>
<keyword evidence="2" id="KW-0479">Metal-binding</keyword>
<name>A0A1F6CV96_9BACT</name>
<protein>
    <recommendedName>
        <fullName evidence="5">Peptidase M10 metallopeptidase domain-containing protein</fullName>
    </recommendedName>
</protein>
<reference evidence="6 7" key="1">
    <citation type="journal article" date="2016" name="Nat. Commun.">
        <title>Thousands of microbial genomes shed light on interconnected biogeochemical processes in an aquifer system.</title>
        <authorList>
            <person name="Anantharaman K."/>
            <person name="Brown C.T."/>
            <person name="Hug L.A."/>
            <person name="Sharon I."/>
            <person name="Castelle C.J."/>
            <person name="Probst A.J."/>
            <person name="Thomas B.C."/>
            <person name="Singh A."/>
            <person name="Wilkins M.J."/>
            <person name="Karaoz U."/>
            <person name="Brodie E.L."/>
            <person name="Williams K.H."/>
            <person name="Hubbard S.S."/>
            <person name="Banfield J.F."/>
        </authorList>
    </citation>
    <scope>NUCLEOTIDE SEQUENCE [LARGE SCALE GENOMIC DNA]</scope>
</reference>
<evidence type="ECO:0000256" key="3">
    <source>
        <dbReference type="ARBA" id="ARBA00022801"/>
    </source>
</evidence>
<evidence type="ECO:0000313" key="7">
    <source>
        <dbReference type="Proteomes" id="UP000176863"/>
    </source>
</evidence>
<dbReference type="GO" id="GO:0031012">
    <property type="term" value="C:extracellular matrix"/>
    <property type="evidence" value="ECO:0007669"/>
    <property type="project" value="InterPro"/>
</dbReference>
<dbReference type="Gene3D" id="3.40.390.10">
    <property type="entry name" value="Collagenase (Catalytic Domain)"/>
    <property type="match status" value="1"/>
</dbReference>
<dbReference type="InterPro" id="IPR001818">
    <property type="entry name" value="Pept_M10_metallopeptidase"/>
</dbReference>
<dbReference type="AlphaFoldDB" id="A0A1F6CV96"/>
<dbReference type="STRING" id="1798480.A2851_05735"/>
<keyword evidence="1" id="KW-0645">Protease</keyword>
<organism evidence="6 7">
    <name type="scientific">Candidatus Kaiserbacteria bacterium RIFCSPHIGHO2_01_FULL_53_29</name>
    <dbReference type="NCBI Taxonomy" id="1798480"/>
    <lineage>
        <taxon>Bacteria</taxon>
        <taxon>Candidatus Kaiseribacteriota</taxon>
    </lineage>
</organism>
<evidence type="ECO:0000259" key="5">
    <source>
        <dbReference type="Pfam" id="PF00413"/>
    </source>
</evidence>
<evidence type="ECO:0000313" key="6">
    <source>
        <dbReference type="EMBL" id="OGG53037.1"/>
    </source>
</evidence>
<evidence type="ECO:0000256" key="1">
    <source>
        <dbReference type="ARBA" id="ARBA00022670"/>
    </source>
</evidence>
<evidence type="ECO:0000256" key="4">
    <source>
        <dbReference type="ARBA" id="ARBA00022833"/>
    </source>
</evidence>
<feature type="domain" description="Peptidase M10 metallopeptidase" evidence="5">
    <location>
        <begin position="258"/>
        <end position="307"/>
    </location>
</feature>
<sequence>MRRIGDFILLIVFLAGLGYVWHFHQNKVQAVVGQLQTKFIPCRWPVTYSLGSIDKRFGISTSTLIADLQDAEDIWEISSGKELFEYKARGGSVVVNLVYDRRQAATDKLAVSGAEVDKNMAAYESQKAQYKSMAVVIASKRTQLQQSIASYQSHQDLYNAEVRKWNRQGGAPPAEYARLQEEKAALGGELKSVEAQQVAFSADVDRLNALGSSLNQLIEQLNLNVDTYNEVGASIGAFEEGEFVSRAGEQRIDIWEYSSHNELVRLAAHEMGHSLGLEHVQDQEAIMYKVNQGKDLAVTVDDIQELDRVCASGIF</sequence>
<dbReference type="EMBL" id="MFKT01000019">
    <property type="protein sequence ID" value="OGG53037.1"/>
    <property type="molecule type" value="Genomic_DNA"/>
</dbReference>
<dbReference type="Proteomes" id="UP000176863">
    <property type="component" value="Unassembled WGS sequence"/>
</dbReference>
<dbReference type="GO" id="GO:0004222">
    <property type="term" value="F:metalloendopeptidase activity"/>
    <property type="evidence" value="ECO:0007669"/>
    <property type="project" value="InterPro"/>
</dbReference>
<dbReference type="GO" id="GO:0006508">
    <property type="term" value="P:proteolysis"/>
    <property type="evidence" value="ECO:0007669"/>
    <property type="project" value="UniProtKB-KW"/>
</dbReference>
<keyword evidence="3" id="KW-0378">Hydrolase</keyword>
<dbReference type="Pfam" id="PF00413">
    <property type="entry name" value="Peptidase_M10"/>
    <property type="match status" value="1"/>
</dbReference>
<keyword evidence="4" id="KW-0862">Zinc</keyword>
<gene>
    <name evidence="6" type="ORF">A2851_05735</name>
</gene>
<proteinExistence type="predicted"/>
<comment type="caution">
    <text evidence="6">The sequence shown here is derived from an EMBL/GenBank/DDBJ whole genome shotgun (WGS) entry which is preliminary data.</text>
</comment>
<dbReference type="SUPFAM" id="SSF55486">
    <property type="entry name" value="Metalloproteases ('zincins'), catalytic domain"/>
    <property type="match status" value="1"/>
</dbReference>